<dbReference type="AlphaFoldDB" id="A0A5E7DCQ1"/>
<feature type="transmembrane region" description="Helical" evidence="8">
    <location>
        <begin position="240"/>
        <end position="262"/>
    </location>
</feature>
<gene>
    <name evidence="9" type="primary">tauE_1</name>
    <name evidence="9" type="ORF">PS833_03654</name>
</gene>
<evidence type="ECO:0000313" key="9">
    <source>
        <dbReference type="EMBL" id="VVO13941.1"/>
    </source>
</evidence>
<feature type="transmembrane region" description="Helical" evidence="8">
    <location>
        <begin position="172"/>
        <end position="194"/>
    </location>
</feature>
<accession>A0A5E7DCQ1</accession>
<dbReference type="OrthoDB" id="7029178at2"/>
<feature type="transmembrane region" description="Helical" evidence="8">
    <location>
        <begin position="12"/>
        <end position="45"/>
    </location>
</feature>
<organism evidence="9 10">
    <name type="scientific">Pseudomonas fluorescens</name>
    <dbReference type="NCBI Taxonomy" id="294"/>
    <lineage>
        <taxon>Bacteria</taxon>
        <taxon>Pseudomonadati</taxon>
        <taxon>Pseudomonadota</taxon>
        <taxon>Gammaproteobacteria</taxon>
        <taxon>Pseudomonadales</taxon>
        <taxon>Pseudomonadaceae</taxon>
        <taxon>Pseudomonas</taxon>
    </lineage>
</organism>
<dbReference type="InterPro" id="IPR002781">
    <property type="entry name" value="TM_pro_TauE-like"/>
</dbReference>
<feature type="transmembrane region" description="Helical" evidence="8">
    <location>
        <begin position="140"/>
        <end position="160"/>
    </location>
</feature>
<evidence type="ECO:0000256" key="7">
    <source>
        <dbReference type="ARBA" id="ARBA00023136"/>
    </source>
</evidence>
<evidence type="ECO:0000256" key="6">
    <source>
        <dbReference type="ARBA" id="ARBA00022989"/>
    </source>
</evidence>
<dbReference type="RefSeq" id="WP_150799093.1">
    <property type="nucleotide sequence ID" value="NZ_CABVHU010000009.1"/>
</dbReference>
<protein>
    <recommendedName>
        <fullName evidence="8">Probable membrane transporter protein</fullName>
    </recommendedName>
</protein>
<comment type="similarity">
    <text evidence="2 8">Belongs to the 4-toluene sulfonate uptake permease (TSUP) (TC 2.A.102) family.</text>
</comment>
<name>A0A5E7DCQ1_PSEFL</name>
<keyword evidence="5 8" id="KW-0812">Transmembrane</keyword>
<feature type="transmembrane region" description="Helical" evidence="8">
    <location>
        <begin position="109"/>
        <end position="128"/>
    </location>
</feature>
<evidence type="ECO:0000256" key="5">
    <source>
        <dbReference type="ARBA" id="ARBA00022692"/>
    </source>
</evidence>
<evidence type="ECO:0000256" key="4">
    <source>
        <dbReference type="ARBA" id="ARBA00022475"/>
    </source>
</evidence>
<feature type="transmembrane region" description="Helical" evidence="8">
    <location>
        <begin position="51"/>
        <end position="71"/>
    </location>
</feature>
<dbReference type="EMBL" id="CABVHU010000009">
    <property type="protein sequence ID" value="VVO13941.1"/>
    <property type="molecule type" value="Genomic_DNA"/>
</dbReference>
<dbReference type="PANTHER" id="PTHR30269">
    <property type="entry name" value="TRANSMEMBRANE PROTEIN YFCA"/>
    <property type="match status" value="1"/>
</dbReference>
<evidence type="ECO:0000256" key="1">
    <source>
        <dbReference type="ARBA" id="ARBA00004651"/>
    </source>
</evidence>
<reference evidence="9 10" key="1">
    <citation type="submission" date="2019-09" db="EMBL/GenBank/DDBJ databases">
        <authorList>
            <person name="Chandra G."/>
            <person name="Truman W A."/>
        </authorList>
    </citation>
    <scope>NUCLEOTIDE SEQUENCE [LARGE SCALE GENOMIC DNA]</scope>
    <source>
        <strain evidence="9">PS833</strain>
    </source>
</reference>
<keyword evidence="7 8" id="KW-0472">Membrane</keyword>
<evidence type="ECO:0000256" key="2">
    <source>
        <dbReference type="ARBA" id="ARBA00009142"/>
    </source>
</evidence>
<keyword evidence="4 8" id="KW-1003">Cell membrane</keyword>
<proteinExistence type="inferred from homology"/>
<dbReference type="Proteomes" id="UP000409037">
    <property type="component" value="Unassembled WGS sequence"/>
</dbReference>
<feature type="transmembrane region" description="Helical" evidence="8">
    <location>
        <begin position="83"/>
        <end position="103"/>
    </location>
</feature>
<keyword evidence="6 8" id="KW-1133">Transmembrane helix</keyword>
<dbReference type="InterPro" id="IPR052017">
    <property type="entry name" value="TSUP"/>
</dbReference>
<evidence type="ECO:0000313" key="10">
    <source>
        <dbReference type="Proteomes" id="UP000409037"/>
    </source>
</evidence>
<dbReference type="GO" id="GO:0005886">
    <property type="term" value="C:plasma membrane"/>
    <property type="evidence" value="ECO:0007669"/>
    <property type="project" value="UniProtKB-SubCell"/>
</dbReference>
<dbReference type="Pfam" id="PF01925">
    <property type="entry name" value="TauE"/>
    <property type="match status" value="1"/>
</dbReference>
<sequence>MELHLALHSELHSLLIILVAVAVGSYLQAFTGFALGIVVLAIAVLTHAAPIAIVATTITIVALPGIAIALVRHWRHIDRASFFQTLIGLVPGTLLGLWLLGQMGEEHTALLQLLLGGLIVAGGIALFIKPKPHPSRSSPASFVMMGLLGGLMGGLFSIPGPPLIYHYYRQPVSIQTIRTSLLALSGAMSLIRLIMQGLQGELNAEVMSLGTLSIPVAMLASWLYVRFPPQLSDLSMRRGAFALFVAMGGFISLTAVLPNALAAPVKPAMTARPGKTFSVVSPQFSKPMP</sequence>
<keyword evidence="3" id="KW-0813">Transport</keyword>
<evidence type="ECO:0000256" key="8">
    <source>
        <dbReference type="RuleBase" id="RU363041"/>
    </source>
</evidence>
<dbReference type="PANTHER" id="PTHR30269:SF37">
    <property type="entry name" value="MEMBRANE TRANSPORTER PROTEIN"/>
    <property type="match status" value="1"/>
</dbReference>
<feature type="transmembrane region" description="Helical" evidence="8">
    <location>
        <begin position="206"/>
        <end position="225"/>
    </location>
</feature>
<evidence type="ECO:0000256" key="3">
    <source>
        <dbReference type="ARBA" id="ARBA00022448"/>
    </source>
</evidence>
<comment type="subcellular location">
    <subcellularLocation>
        <location evidence="1 8">Cell membrane</location>
        <topology evidence="1 8">Multi-pass membrane protein</topology>
    </subcellularLocation>
</comment>